<keyword evidence="17" id="KW-0576">Peroxisome</keyword>
<keyword evidence="11 18" id="KW-0863">Zinc-finger</keyword>
<keyword evidence="16 19" id="KW-0472">Membrane</keyword>
<reference evidence="21 23" key="1">
    <citation type="submission" date="2015-02" db="EMBL/GenBank/DDBJ databases">
        <authorList>
            <person name="Chooi Y.-H."/>
        </authorList>
    </citation>
    <scope>NUCLEOTIDE SEQUENCE [LARGE SCALE GENOMIC DNA]</scope>
    <source>
        <strain evidence="21">E3</strain>
    </source>
</reference>
<keyword evidence="13" id="KW-0862">Zinc</keyword>
<evidence type="ECO:0000256" key="6">
    <source>
        <dbReference type="ARBA" id="ARBA00022448"/>
    </source>
</evidence>
<dbReference type="InterPro" id="IPR001841">
    <property type="entry name" value="Znf_RING"/>
</dbReference>
<proteinExistence type="inferred from homology"/>
<keyword evidence="15 19" id="KW-1133">Transmembrane helix</keyword>
<evidence type="ECO:0000256" key="17">
    <source>
        <dbReference type="ARBA" id="ARBA00023140"/>
    </source>
</evidence>
<evidence type="ECO:0000256" key="9">
    <source>
        <dbReference type="ARBA" id="ARBA00022692"/>
    </source>
</evidence>
<feature type="transmembrane region" description="Helical" evidence="19">
    <location>
        <begin position="170"/>
        <end position="192"/>
    </location>
</feature>
<dbReference type="InterPro" id="IPR013083">
    <property type="entry name" value="Znf_RING/FYVE/PHD"/>
</dbReference>
<keyword evidence="6" id="KW-0813">Transport</keyword>
<dbReference type="Proteomes" id="UP000290189">
    <property type="component" value="Unassembled WGS sequence"/>
</dbReference>
<evidence type="ECO:0000313" key="21">
    <source>
        <dbReference type="EMBL" id="CEP03876.1"/>
    </source>
</evidence>
<evidence type="ECO:0000256" key="1">
    <source>
        <dbReference type="ARBA" id="ARBA00000900"/>
    </source>
</evidence>
<comment type="pathway">
    <text evidence="3">Protein modification; protein ubiquitination.</text>
</comment>
<evidence type="ECO:0000313" key="23">
    <source>
        <dbReference type="Proteomes" id="UP000039324"/>
    </source>
</evidence>
<evidence type="ECO:0000256" key="2">
    <source>
        <dbReference type="ARBA" id="ARBA00004585"/>
    </source>
</evidence>
<name>A0A0G4J930_PLABS</name>
<feature type="domain" description="RING-type" evidence="20">
    <location>
        <begin position="223"/>
        <end position="261"/>
    </location>
</feature>
<dbReference type="InterPro" id="IPR006845">
    <property type="entry name" value="Pex_N"/>
</dbReference>
<dbReference type="CDD" id="cd16527">
    <property type="entry name" value="RING-HC_PEX10"/>
    <property type="match status" value="1"/>
</dbReference>
<dbReference type="SUPFAM" id="SSF57850">
    <property type="entry name" value="RING/U-box"/>
    <property type="match status" value="1"/>
</dbReference>
<evidence type="ECO:0000256" key="13">
    <source>
        <dbReference type="ARBA" id="ARBA00022833"/>
    </source>
</evidence>
<dbReference type="Pfam" id="PF04757">
    <property type="entry name" value="Pex2_Pex12"/>
    <property type="match status" value="1"/>
</dbReference>
<comment type="catalytic activity">
    <reaction evidence="1">
        <text>S-ubiquitinyl-[E2 ubiquitin-conjugating enzyme]-L-cysteine + [acceptor protein]-L-lysine = [E2 ubiquitin-conjugating enzyme]-L-cysteine + N(6)-ubiquitinyl-[acceptor protein]-L-lysine.</text>
        <dbReference type="EC" id="2.3.2.27"/>
    </reaction>
</comment>
<comment type="subcellular location">
    <subcellularLocation>
        <location evidence="2">Peroxisome membrane</location>
        <topology evidence="2">Multi-pass membrane protein</topology>
    </subcellularLocation>
</comment>
<dbReference type="EC" id="2.3.2.27" evidence="5"/>
<keyword evidence="10" id="KW-0479">Metal-binding</keyword>
<dbReference type="PROSITE" id="PS50089">
    <property type="entry name" value="ZF_RING_2"/>
    <property type="match status" value="1"/>
</dbReference>
<evidence type="ECO:0000256" key="16">
    <source>
        <dbReference type="ARBA" id="ARBA00023136"/>
    </source>
</evidence>
<evidence type="ECO:0000256" key="15">
    <source>
        <dbReference type="ARBA" id="ARBA00022989"/>
    </source>
</evidence>
<keyword evidence="8" id="KW-0808">Transferase</keyword>
<evidence type="ECO:0000256" key="11">
    <source>
        <dbReference type="ARBA" id="ARBA00022771"/>
    </source>
</evidence>
<dbReference type="STRING" id="37360.A0A0G4J930"/>
<dbReference type="OMA" id="REKSECP"/>
<dbReference type="PROSITE" id="PS00518">
    <property type="entry name" value="ZF_RING_1"/>
    <property type="match status" value="1"/>
</dbReference>
<dbReference type="GO" id="GO:0005778">
    <property type="term" value="C:peroxisomal membrane"/>
    <property type="evidence" value="ECO:0007669"/>
    <property type="project" value="UniProtKB-SubCell"/>
</dbReference>
<evidence type="ECO:0000256" key="5">
    <source>
        <dbReference type="ARBA" id="ARBA00012483"/>
    </source>
</evidence>
<evidence type="ECO:0000256" key="19">
    <source>
        <dbReference type="SAM" id="Phobius"/>
    </source>
</evidence>
<evidence type="ECO:0000256" key="10">
    <source>
        <dbReference type="ARBA" id="ARBA00022723"/>
    </source>
</evidence>
<protein>
    <recommendedName>
        <fullName evidence="5">RING-type E3 ubiquitin transferase</fullName>
        <ecNumber evidence="5">2.3.2.27</ecNumber>
    </recommendedName>
</protein>
<dbReference type="GO" id="GO:0061630">
    <property type="term" value="F:ubiquitin protein ligase activity"/>
    <property type="evidence" value="ECO:0007669"/>
    <property type="project" value="UniProtKB-EC"/>
</dbReference>
<reference evidence="22 24" key="2">
    <citation type="submission" date="2018-03" db="EMBL/GenBank/DDBJ databases">
        <authorList>
            <person name="Fogelqvist J."/>
        </authorList>
    </citation>
    <scope>NUCLEOTIDE SEQUENCE [LARGE SCALE GENOMIC DNA]</scope>
</reference>
<sequence>MFSWSGQPDLVRASQKDAYYAEALADDLQDVVSLTGGARIAANTHREVKVAAAALYYGVLLFGRKTLGEEYCDLERVTPDWRVPSRWRMLSLLGLQIAFPYALTRLRPLSASTHPVVGAYNAIVTLASHAPSIHRLHLAVFYLFGTYLRLSNRLTRVRYLYTRRVDGPRHGYGLLGLLIILQMGIAAGLAATERLKRASKRRDGDDASGEVVPVEPCRSGSSCTLCLGPKAAPTVTDCGHVFCWNCIASWCSNKAECPLCRQPVLLTNLVHLANYA</sequence>
<evidence type="ECO:0000256" key="12">
    <source>
        <dbReference type="ARBA" id="ARBA00022786"/>
    </source>
</evidence>
<evidence type="ECO:0000256" key="8">
    <source>
        <dbReference type="ARBA" id="ARBA00022679"/>
    </source>
</evidence>
<evidence type="ECO:0000256" key="7">
    <source>
        <dbReference type="ARBA" id="ARBA00022593"/>
    </source>
</evidence>
<evidence type="ECO:0000256" key="4">
    <source>
        <dbReference type="ARBA" id="ARBA00008704"/>
    </source>
</evidence>
<evidence type="ECO:0000256" key="14">
    <source>
        <dbReference type="ARBA" id="ARBA00022927"/>
    </source>
</evidence>
<dbReference type="GO" id="GO:0016558">
    <property type="term" value="P:protein import into peroxisome matrix"/>
    <property type="evidence" value="ECO:0007669"/>
    <property type="project" value="InterPro"/>
</dbReference>
<evidence type="ECO:0000256" key="3">
    <source>
        <dbReference type="ARBA" id="ARBA00004906"/>
    </source>
</evidence>
<dbReference type="SMART" id="SM00184">
    <property type="entry name" value="RING"/>
    <property type="match status" value="1"/>
</dbReference>
<evidence type="ECO:0000259" key="20">
    <source>
        <dbReference type="PROSITE" id="PS50089"/>
    </source>
</evidence>
<keyword evidence="22" id="KW-0496">Mitochondrion</keyword>
<accession>A0A0G4J930</accession>
<keyword evidence="9 19" id="KW-0812">Transmembrane</keyword>
<comment type="similarity">
    <text evidence="4">Belongs to the pex2/pex10/pex12 family.</text>
</comment>
<evidence type="ECO:0000256" key="18">
    <source>
        <dbReference type="PROSITE-ProRule" id="PRU00175"/>
    </source>
</evidence>
<dbReference type="Gene3D" id="3.30.40.10">
    <property type="entry name" value="Zinc/RING finger domain, C3HC4 (zinc finger)"/>
    <property type="match status" value="1"/>
</dbReference>
<keyword evidence="14" id="KW-0653">Protein transport</keyword>
<geneLocation type="mitochondrion" evidence="22"/>
<dbReference type="InterPro" id="IPR025654">
    <property type="entry name" value="PEX2/10"/>
</dbReference>
<dbReference type="Pfam" id="PF13639">
    <property type="entry name" value="zf-RING_2"/>
    <property type="match status" value="1"/>
</dbReference>
<dbReference type="AlphaFoldDB" id="A0A0G4J930"/>
<dbReference type="GO" id="GO:0008270">
    <property type="term" value="F:zinc ion binding"/>
    <property type="evidence" value="ECO:0007669"/>
    <property type="project" value="UniProtKB-KW"/>
</dbReference>
<dbReference type="InterPro" id="IPR017907">
    <property type="entry name" value="Znf_RING_CS"/>
</dbReference>
<dbReference type="EMBL" id="CDSF01000155">
    <property type="protein sequence ID" value="CEP03876.1"/>
    <property type="molecule type" value="Genomic_DNA"/>
</dbReference>
<evidence type="ECO:0000313" key="22">
    <source>
        <dbReference type="EMBL" id="SPQ99836.1"/>
    </source>
</evidence>
<dbReference type="Proteomes" id="UP000039324">
    <property type="component" value="Unassembled WGS sequence"/>
</dbReference>
<organism evidence="21 23">
    <name type="scientific">Plasmodiophora brassicae</name>
    <name type="common">Clubroot disease agent</name>
    <dbReference type="NCBI Taxonomy" id="37360"/>
    <lineage>
        <taxon>Eukaryota</taxon>
        <taxon>Sar</taxon>
        <taxon>Rhizaria</taxon>
        <taxon>Endomyxa</taxon>
        <taxon>Phytomyxea</taxon>
        <taxon>Plasmodiophorida</taxon>
        <taxon>Plasmodiophoridae</taxon>
        <taxon>Plasmodiophora</taxon>
    </lineage>
</organism>
<keyword evidence="7" id="KW-0962">Peroxisome biogenesis</keyword>
<dbReference type="PANTHER" id="PTHR23350:SF0">
    <property type="entry name" value="PEROXISOME BIOGENESIS FACTOR 10"/>
    <property type="match status" value="1"/>
</dbReference>
<keyword evidence="23" id="KW-1185">Reference proteome</keyword>
<dbReference type="OrthoDB" id="6270329at2759"/>
<dbReference type="PANTHER" id="PTHR23350">
    <property type="entry name" value="PEROXISOME ASSEMBLY PROTEIN 10"/>
    <property type="match status" value="1"/>
</dbReference>
<keyword evidence="12" id="KW-0833">Ubl conjugation pathway</keyword>
<evidence type="ECO:0000313" key="24">
    <source>
        <dbReference type="Proteomes" id="UP000290189"/>
    </source>
</evidence>
<dbReference type="EMBL" id="OVEO01000012">
    <property type="protein sequence ID" value="SPQ99836.1"/>
    <property type="molecule type" value="Genomic_DNA"/>
</dbReference>
<gene>
    <name evidence="21" type="ORF">PBRA_003483</name>
    <name evidence="22" type="ORF">PLBR_LOCUS7051</name>
</gene>